<comment type="caution">
    <text evidence="1">The sequence shown here is derived from an EMBL/GenBank/DDBJ whole genome shotgun (WGS) entry which is preliminary data.</text>
</comment>
<dbReference type="EMBL" id="LAZR01031730">
    <property type="protein sequence ID" value="KKL52895.1"/>
    <property type="molecule type" value="Genomic_DNA"/>
</dbReference>
<dbReference type="AlphaFoldDB" id="A0A0F9F6N3"/>
<organism evidence="1">
    <name type="scientific">marine sediment metagenome</name>
    <dbReference type="NCBI Taxonomy" id="412755"/>
    <lineage>
        <taxon>unclassified sequences</taxon>
        <taxon>metagenomes</taxon>
        <taxon>ecological metagenomes</taxon>
    </lineage>
</organism>
<accession>A0A0F9F6N3</accession>
<protein>
    <submittedName>
        <fullName evidence="1">Uncharacterized protein</fullName>
    </submittedName>
</protein>
<evidence type="ECO:0000313" key="1">
    <source>
        <dbReference type="EMBL" id="KKL52895.1"/>
    </source>
</evidence>
<sequence length="67" mass="7799">MNHLEVQLRDSLSRLPNDESRLRFLQDGTYAVNPEACWGQFVVNTCNRLAIEIMRKRYISVQSDQTA</sequence>
<gene>
    <name evidence="1" type="ORF">LCGC14_2280910</name>
</gene>
<reference evidence="1" key="1">
    <citation type="journal article" date="2015" name="Nature">
        <title>Complex archaea that bridge the gap between prokaryotes and eukaryotes.</title>
        <authorList>
            <person name="Spang A."/>
            <person name="Saw J.H."/>
            <person name="Jorgensen S.L."/>
            <person name="Zaremba-Niedzwiedzka K."/>
            <person name="Martijn J."/>
            <person name="Lind A.E."/>
            <person name="van Eijk R."/>
            <person name="Schleper C."/>
            <person name="Guy L."/>
            <person name="Ettema T.J."/>
        </authorList>
    </citation>
    <scope>NUCLEOTIDE SEQUENCE</scope>
</reference>
<name>A0A0F9F6N3_9ZZZZ</name>
<proteinExistence type="predicted"/>